<reference evidence="10 11" key="1">
    <citation type="journal article" date="2018" name="Mol. Genet. Genomics">
        <title>The red deer Cervus elaphus genome CerEla1.0: sequencing, annotating, genes, and chromosomes.</title>
        <authorList>
            <person name="Bana N.A."/>
            <person name="Nyiri A."/>
            <person name="Nagy J."/>
            <person name="Frank K."/>
            <person name="Nagy T."/>
            <person name="Steger V."/>
            <person name="Schiller M."/>
            <person name="Lakatos P."/>
            <person name="Sugar L."/>
            <person name="Horn P."/>
            <person name="Barta E."/>
            <person name="Orosz L."/>
        </authorList>
    </citation>
    <scope>NUCLEOTIDE SEQUENCE [LARGE SCALE GENOMIC DNA]</scope>
    <source>
        <strain evidence="10">Hungarian</strain>
    </source>
</reference>
<evidence type="ECO:0000256" key="1">
    <source>
        <dbReference type="ARBA" id="ARBA00004992"/>
    </source>
</evidence>
<dbReference type="GO" id="GO:0005829">
    <property type="term" value="C:cytosol"/>
    <property type="evidence" value="ECO:0007669"/>
    <property type="project" value="TreeGrafter"/>
</dbReference>
<evidence type="ECO:0000256" key="5">
    <source>
        <dbReference type="ARBA" id="ARBA00022727"/>
    </source>
</evidence>
<dbReference type="GO" id="GO:0006227">
    <property type="term" value="P:dUDP biosynthetic process"/>
    <property type="evidence" value="ECO:0007669"/>
    <property type="project" value="TreeGrafter"/>
</dbReference>
<keyword evidence="5" id="KW-0545">Nucleotide biosynthesis</keyword>
<dbReference type="InterPro" id="IPR039430">
    <property type="entry name" value="Thymidylate_kin-like_dom"/>
</dbReference>
<dbReference type="Gene3D" id="3.40.50.300">
    <property type="entry name" value="P-loop containing nucleotide triphosphate hydrolases"/>
    <property type="match status" value="1"/>
</dbReference>
<keyword evidence="7" id="KW-0418">Kinase</keyword>
<dbReference type="EMBL" id="MKHE01000020">
    <property type="protein sequence ID" value="OWK04541.1"/>
    <property type="molecule type" value="Genomic_DNA"/>
</dbReference>
<dbReference type="GO" id="GO:0005634">
    <property type="term" value="C:nucleus"/>
    <property type="evidence" value="ECO:0007669"/>
    <property type="project" value="TreeGrafter"/>
</dbReference>
<dbReference type="InterPro" id="IPR018095">
    <property type="entry name" value="Thymidylate_kin_CS"/>
</dbReference>
<organism evidence="10 11">
    <name type="scientific">Cervus elaphus hippelaphus</name>
    <name type="common">European red deer</name>
    <dbReference type="NCBI Taxonomy" id="46360"/>
    <lineage>
        <taxon>Eukaryota</taxon>
        <taxon>Metazoa</taxon>
        <taxon>Chordata</taxon>
        <taxon>Craniata</taxon>
        <taxon>Vertebrata</taxon>
        <taxon>Euteleostomi</taxon>
        <taxon>Mammalia</taxon>
        <taxon>Eutheria</taxon>
        <taxon>Laurasiatheria</taxon>
        <taxon>Artiodactyla</taxon>
        <taxon>Ruminantia</taxon>
        <taxon>Pecora</taxon>
        <taxon>Cervidae</taxon>
        <taxon>Cervinae</taxon>
        <taxon>Cervus</taxon>
    </lineage>
</organism>
<sequence>MLRAWPLCLTAELPLRLCQQQLCARPWPLMKEKLSQGVTLVVDRYAFSGVAFTSAKENFSLDWCKQPDVGLPKPDLVVFLQLQLAEAAVRGEFGRERYESGPFQQRALQRFQQLLADPSLPWKVSATWALGLVQEGPLPGQGSRGCSAAGLGPTRGLPCPEHGSSPGPRGPGAIPVAPAATSCMVPTASGHFQSWPVSSLPAGGIHGRDGPHACQLGSCISLRLVLASQLP</sequence>
<dbReference type="GO" id="GO:0004798">
    <property type="term" value="F:dTMP kinase activity"/>
    <property type="evidence" value="ECO:0007669"/>
    <property type="project" value="UniProtKB-EC"/>
</dbReference>
<dbReference type="GO" id="GO:0005524">
    <property type="term" value="F:ATP binding"/>
    <property type="evidence" value="ECO:0007669"/>
    <property type="project" value="UniProtKB-KW"/>
</dbReference>
<comment type="pathway">
    <text evidence="1">Pyrimidine metabolism; dTTP biosynthesis.</text>
</comment>
<keyword evidence="11" id="KW-1185">Reference proteome</keyword>
<dbReference type="EC" id="2.7.4.9" evidence="3"/>
<feature type="domain" description="Thymidylate kinase-like" evidence="9">
    <location>
        <begin position="29"/>
        <end position="114"/>
    </location>
</feature>
<evidence type="ECO:0000256" key="4">
    <source>
        <dbReference type="ARBA" id="ARBA00022679"/>
    </source>
</evidence>
<dbReference type="OrthoDB" id="9684546at2759"/>
<evidence type="ECO:0000256" key="8">
    <source>
        <dbReference type="ARBA" id="ARBA00022840"/>
    </source>
</evidence>
<dbReference type="PROSITE" id="PS01331">
    <property type="entry name" value="THYMIDYLATE_KINASE"/>
    <property type="match status" value="1"/>
</dbReference>
<protein>
    <recommendedName>
        <fullName evidence="3">dTMP kinase</fullName>
        <ecNumber evidence="3">2.7.4.9</ecNumber>
    </recommendedName>
</protein>
<keyword evidence="8" id="KW-0067">ATP-binding</keyword>
<evidence type="ECO:0000256" key="7">
    <source>
        <dbReference type="ARBA" id="ARBA00022777"/>
    </source>
</evidence>
<dbReference type="GO" id="GO:0004550">
    <property type="term" value="F:nucleoside diphosphate kinase activity"/>
    <property type="evidence" value="ECO:0007669"/>
    <property type="project" value="TreeGrafter"/>
</dbReference>
<proteinExistence type="inferred from homology"/>
<comment type="similarity">
    <text evidence="2">Belongs to the thymidylate kinase family.</text>
</comment>
<dbReference type="SUPFAM" id="SSF52540">
    <property type="entry name" value="P-loop containing nucleoside triphosphate hydrolases"/>
    <property type="match status" value="1"/>
</dbReference>
<evidence type="ECO:0000313" key="11">
    <source>
        <dbReference type="Proteomes" id="UP000242450"/>
    </source>
</evidence>
<dbReference type="GO" id="GO:0005739">
    <property type="term" value="C:mitochondrion"/>
    <property type="evidence" value="ECO:0007669"/>
    <property type="project" value="TreeGrafter"/>
</dbReference>
<dbReference type="PANTHER" id="PTHR10344">
    <property type="entry name" value="THYMIDYLATE KINASE"/>
    <property type="match status" value="1"/>
</dbReference>
<gene>
    <name evidence="10" type="ORF">Celaphus_00002857</name>
</gene>
<evidence type="ECO:0000259" key="9">
    <source>
        <dbReference type="Pfam" id="PF02223"/>
    </source>
</evidence>
<evidence type="ECO:0000256" key="6">
    <source>
        <dbReference type="ARBA" id="ARBA00022741"/>
    </source>
</evidence>
<keyword evidence="6" id="KW-0547">Nucleotide-binding</keyword>
<dbReference type="AlphaFoldDB" id="A0A212CEW1"/>
<dbReference type="Pfam" id="PF02223">
    <property type="entry name" value="Thymidylate_kin"/>
    <property type="match status" value="1"/>
</dbReference>
<evidence type="ECO:0000256" key="2">
    <source>
        <dbReference type="ARBA" id="ARBA00009776"/>
    </source>
</evidence>
<dbReference type="InterPro" id="IPR027417">
    <property type="entry name" value="P-loop_NTPase"/>
</dbReference>
<name>A0A212CEW1_CEREH</name>
<dbReference type="GO" id="GO:0006233">
    <property type="term" value="P:dTDP biosynthetic process"/>
    <property type="evidence" value="ECO:0007669"/>
    <property type="project" value="InterPro"/>
</dbReference>
<evidence type="ECO:0000256" key="3">
    <source>
        <dbReference type="ARBA" id="ARBA00012980"/>
    </source>
</evidence>
<dbReference type="PANTHER" id="PTHR10344:SF1">
    <property type="entry name" value="THYMIDYLATE KINASE"/>
    <property type="match status" value="1"/>
</dbReference>
<dbReference type="GO" id="GO:0006235">
    <property type="term" value="P:dTTP biosynthetic process"/>
    <property type="evidence" value="ECO:0007669"/>
    <property type="project" value="TreeGrafter"/>
</dbReference>
<accession>A0A212CEW1</accession>
<evidence type="ECO:0000313" key="10">
    <source>
        <dbReference type="EMBL" id="OWK04541.1"/>
    </source>
</evidence>
<keyword evidence="4" id="KW-0808">Transferase</keyword>
<dbReference type="Proteomes" id="UP000242450">
    <property type="component" value="Chromosome 20"/>
</dbReference>
<comment type="caution">
    <text evidence="10">The sequence shown here is derived from an EMBL/GenBank/DDBJ whole genome shotgun (WGS) entry which is preliminary data.</text>
</comment>